<evidence type="ECO:0000313" key="14">
    <source>
        <dbReference type="EMBL" id="JAT97447.1"/>
    </source>
</evidence>
<evidence type="ECO:0000256" key="7">
    <source>
        <dbReference type="ARBA" id="ARBA00023054"/>
    </source>
</evidence>
<evidence type="ECO:0000256" key="8">
    <source>
        <dbReference type="ARBA" id="ARBA00023125"/>
    </source>
</evidence>
<evidence type="ECO:0000256" key="12">
    <source>
        <dbReference type="PROSITE-ProRule" id="PRU00309"/>
    </source>
</evidence>
<comment type="similarity">
    <text evidence="2">Belongs to the THAP1 family.</text>
</comment>
<evidence type="ECO:0000256" key="3">
    <source>
        <dbReference type="ARBA" id="ARBA00022723"/>
    </source>
</evidence>
<accession>A0A1E1XDW1</accession>
<keyword evidence="7" id="KW-0175">Coiled coil</keyword>
<sequence>CAMVGCPIRSRCAKRPGNGSPLGIGMYCLPKVITWQCERTRMLSEKRRALWFERINRRDLMNPKHLRVCGRHFITGKPSTLMDYKNPDWAPSLHLGYEPFELPTGECRNFFHCLNKPKGKKVLAVVPGFISCQSFLHDESLPVCCMDSKAECRSPTTAKAAKRSLKRCCAVLGCNHTRQKRNLLLQETCPNHGTPRSSCLCGVYSLHRFPVTPEARHDWITALNRENYVPSKGSRVCSIHFIDGKPTPVNPVPTLYLGHSGKMVVGRMHYAEDLQPLPTTAAACNKHPVMAGVSNNGSLLRQLTQEPLPKYSEPRYGAHQASVHTQCSDLDLSWLKRNASTQVAIPLKCDSACQANAMRKDATVQCKGLCESVFVEHAYACASV</sequence>
<dbReference type="PANTHER" id="PTHR46600:SF1">
    <property type="entry name" value="THAP DOMAIN-CONTAINING PROTEIN 1"/>
    <property type="match status" value="1"/>
</dbReference>
<dbReference type="InterPro" id="IPR006612">
    <property type="entry name" value="THAP_Znf"/>
</dbReference>
<dbReference type="GO" id="GO:0043565">
    <property type="term" value="F:sequence-specific DNA binding"/>
    <property type="evidence" value="ECO:0007669"/>
    <property type="project" value="InterPro"/>
</dbReference>
<dbReference type="PROSITE" id="PS50950">
    <property type="entry name" value="ZF_THAP"/>
    <property type="match status" value="1"/>
</dbReference>
<dbReference type="PANTHER" id="PTHR46600">
    <property type="entry name" value="THAP DOMAIN-CONTAINING"/>
    <property type="match status" value="1"/>
</dbReference>
<evidence type="ECO:0000256" key="6">
    <source>
        <dbReference type="ARBA" id="ARBA00023015"/>
    </source>
</evidence>
<evidence type="ECO:0000256" key="9">
    <source>
        <dbReference type="ARBA" id="ARBA00023163"/>
    </source>
</evidence>
<name>A0A1E1XDW1_9ACAR</name>
<keyword evidence="8 12" id="KW-0238">DNA-binding</keyword>
<evidence type="ECO:0000256" key="2">
    <source>
        <dbReference type="ARBA" id="ARBA00006177"/>
    </source>
</evidence>
<evidence type="ECO:0000259" key="13">
    <source>
        <dbReference type="PROSITE" id="PS50950"/>
    </source>
</evidence>
<keyword evidence="3" id="KW-0479">Metal-binding</keyword>
<evidence type="ECO:0000256" key="11">
    <source>
        <dbReference type="ARBA" id="ARBA00023306"/>
    </source>
</evidence>
<protein>
    <recommendedName>
        <fullName evidence="13">THAP-type domain-containing protein</fullName>
    </recommendedName>
</protein>
<comment type="subcellular location">
    <subcellularLocation>
        <location evidence="1">Nucleus</location>
        <location evidence="1">Nucleoplasm</location>
    </subcellularLocation>
</comment>
<keyword evidence="10" id="KW-0539">Nucleus</keyword>
<dbReference type="GO" id="GO:0005654">
    <property type="term" value="C:nucleoplasm"/>
    <property type="evidence" value="ECO:0007669"/>
    <property type="project" value="UniProtKB-SubCell"/>
</dbReference>
<keyword evidence="9" id="KW-0804">Transcription</keyword>
<dbReference type="GO" id="GO:0008270">
    <property type="term" value="F:zinc ion binding"/>
    <property type="evidence" value="ECO:0007669"/>
    <property type="project" value="UniProtKB-KW"/>
</dbReference>
<evidence type="ECO:0000256" key="4">
    <source>
        <dbReference type="ARBA" id="ARBA00022771"/>
    </source>
</evidence>
<dbReference type="Pfam" id="PF05485">
    <property type="entry name" value="THAP"/>
    <property type="match status" value="1"/>
</dbReference>
<keyword evidence="4 12" id="KW-0863">Zinc-finger</keyword>
<proteinExistence type="evidence at transcript level"/>
<evidence type="ECO:0000256" key="1">
    <source>
        <dbReference type="ARBA" id="ARBA00004642"/>
    </source>
</evidence>
<dbReference type="EMBL" id="GFAC01001741">
    <property type="protein sequence ID" value="JAT97447.1"/>
    <property type="molecule type" value="mRNA"/>
</dbReference>
<keyword evidence="5" id="KW-0862">Zinc</keyword>
<evidence type="ECO:0000256" key="10">
    <source>
        <dbReference type="ARBA" id="ARBA00023242"/>
    </source>
</evidence>
<keyword evidence="11" id="KW-0131">Cell cycle</keyword>
<reference evidence="14" key="1">
    <citation type="journal article" date="2017" name="Front. Cell. Infect. Microbiol.">
        <title>The Distinct Transcriptional Response of the Midgut of Amblyomma sculptum and Amblyomma aureolatum Ticks to Rickettsia rickettsii Correlates to Their Differences in Susceptibility to Infection.</title>
        <authorList>
            <person name="Martins L.A."/>
            <person name="Galletti M.F.B.M."/>
            <person name="Ribeiro J.M."/>
            <person name="Fujita A."/>
            <person name="Costa F.B."/>
            <person name="Labruna M.B."/>
            <person name="Daffre S."/>
            <person name="Fogaca A.C."/>
        </authorList>
    </citation>
    <scope>NUCLEOTIDE SEQUENCE</scope>
</reference>
<dbReference type="SUPFAM" id="SSF57716">
    <property type="entry name" value="Glucocorticoid receptor-like (DNA-binding domain)"/>
    <property type="match status" value="2"/>
</dbReference>
<dbReference type="AlphaFoldDB" id="A0A1E1XDW1"/>
<feature type="domain" description="THAP-type" evidence="13">
    <location>
        <begin position="165"/>
        <end position="256"/>
    </location>
</feature>
<organism evidence="14">
    <name type="scientific">Amblyomma aureolatum</name>
    <dbReference type="NCBI Taxonomy" id="187763"/>
    <lineage>
        <taxon>Eukaryota</taxon>
        <taxon>Metazoa</taxon>
        <taxon>Ecdysozoa</taxon>
        <taxon>Arthropoda</taxon>
        <taxon>Chelicerata</taxon>
        <taxon>Arachnida</taxon>
        <taxon>Acari</taxon>
        <taxon>Parasitiformes</taxon>
        <taxon>Ixodida</taxon>
        <taxon>Ixodoidea</taxon>
        <taxon>Ixodidae</taxon>
        <taxon>Amblyomminae</taxon>
        <taxon>Amblyomma</taxon>
    </lineage>
</organism>
<feature type="non-terminal residue" evidence="14">
    <location>
        <position position="1"/>
    </location>
</feature>
<dbReference type="SMART" id="SM00980">
    <property type="entry name" value="THAP"/>
    <property type="match status" value="2"/>
</dbReference>
<dbReference type="InterPro" id="IPR026516">
    <property type="entry name" value="THAP1/10"/>
</dbReference>
<keyword evidence="6" id="KW-0805">Transcription regulation</keyword>
<evidence type="ECO:0000256" key="5">
    <source>
        <dbReference type="ARBA" id="ARBA00022833"/>
    </source>
</evidence>